<dbReference type="AlphaFoldDB" id="A0A7K3S014"/>
<gene>
    <name evidence="1" type="ORF">G3I50_21755</name>
</gene>
<evidence type="ECO:0000313" key="2">
    <source>
        <dbReference type="Proteomes" id="UP000469670"/>
    </source>
</evidence>
<dbReference type="EMBL" id="JAAGMP010000966">
    <property type="protein sequence ID" value="NEC20846.1"/>
    <property type="molecule type" value="Genomic_DNA"/>
</dbReference>
<name>A0A7K3S014_9ACTN</name>
<reference evidence="1 2" key="1">
    <citation type="submission" date="2020-01" db="EMBL/GenBank/DDBJ databases">
        <title>Insect and environment-associated Actinomycetes.</title>
        <authorList>
            <person name="Currrie C."/>
            <person name="Chevrette M."/>
            <person name="Carlson C."/>
            <person name="Stubbendieck R."/>
            <person name="Wendt-Pienkowski E."/>
        </authorList>
    </citation>
    <scope>NUCLEOTIDE SEQUENCE [LARGE SCALE GENOMIC DNA]</scope>
    <source>
        <strain evidence="1 2">SID7590</strain>
    </source>
</reference>
<proteinExistence type="predicted"/>
<dbReference type="RefSeq" id="WP_164204685.1">
    <property type="nucleotide sequence ID" value="NZ_JAAGMP010000966.1"/>
</dbReference>
<organism evidence="1 2">
    <name type="scientific">Streptomyces parvus</name>
    <dbReference type="NCBI Taxonomy" id="66428"/>
    <lineage>
        <taxon>Bacteria</taxon>
        <taxon>Bacillati</taxon>
        <taxon>Actinomycetota</taxon>
        <taxon>Actinomycetes</taxon>
        <taxon>Kitasatosporales</taxon>
        <taxon>Streptomycetaceae</taxon>
        <taxon>Streptomyces</taxon>
    </lineage>
</organism>
<accession>A0A7K3S014</accession>
<evidence type="ECO:0000313" key="1">
    <source>
        <dbReference type="EMBL" id="NEC20846.1"/>
    </source>
</evidence>
<comment type="caution">
    <text evidence="1">The sequence shown here is derived from an EMBL/GenBank/DDBJ whole genome shotgun (WGS) entry which is preliminary data.</text>
</comment>
<protein>
    <submittedName>
        <fullName evidence="1">Uncharacterized protein</fullName>
    </submittedName>
</protein>
<sequence>MTLPIGFAATGPLGMVASSAANTAYSIVKDCNTKVSMASTQHPTISALPTDCGTVKVVRNLGAQELEGVFYTHSRFQPIVSRFHRHKEGFDVNKSHSIFMVLPWRISYSAVELNSLEEQIALNRQDDADDAELSKINLPGEMSQLKRKQSAFQGFVEGGRAAPELLEMLEREIEQHKRNIANHRLYQDSKAERALRRQAVEAVGRYVYMKDFKIDAVEQAHGIKARASTGLKGTGNVQLAAEQTAEGRPYVTVQFQWIEENFFGHGHSWDGRINVGCRVDGKPEVLGGSGKFFERYCETGGR</sequence>
<dbReference type="Proteomes" id="UP000469670">
    <property type="component" value="Unassembled WGS sequence"/>
</dbReference>